<evidence type="ECO:0000256" key="3">
    <source>
        <dbReference type="ARBA" id="ARBA00022741"/>
    </source>
</evidence>
<keyword evidence="3" id="KW-0547">Nucleotide-binding</keyword>
<dbReference type="GO" id="GO:0005524">
    <property type="term" value="F:ATP binding"/>
    <property type="evidence" value="ECO:0007669"/>
    <property type="project" value="UniProtKB-KW"/>
</dbReference>
<evidence type="ECO:0000256" key="4">
    <source>
        <dbReference type="ARBA" id="ARBA00022771"/>
    </source>
</evidence>
<evidence type="ECO:0000256" key="9">
    <source>
        <dbReference type="PROSITE-ProRule" id="PRU00175"/>
    </source>
</evidence>
<dbReference type="InterPro" id="IPR001841">
    <property type="entry name" value="Znf_RING"/>
</dbReference>
<dbReference type="EMBL" id="JARJCW010000007">
    <property type="protein sequence ID" value="KAJ7222425.1"/>
    <property type="molecule type" value="Genomic_DNA"/>
</dbReference>
<feature type="region of interest" description="Disordered" evidence="10">
    <location>
        <begin position="1"/>
        <end position="174"/>
    </location>
</feature>
<feature type="domain" description="Helicase C-terminal" evidence="13">
    <location>
        <begin position="785"/>
        <end position="942"/>
    </location>
</feature>
<feature type="compositionally biased region" description="Basic residues" evidence="10">
    <location>
        <begin position="58"/>
        <end position="68"/>
    </location>
</feature>
<evidence type="ECO:0000256" key="6">
    <source>
        <dbReference type="ARBA" id="ARBA00022806"/>
    </source>
</evidence>
<dbReference type="Pfam" id="PF00097">
    <property type="entry name" value="zf-C3HC4"/>
    <property type="match status" value="1"/>
</dbReference>
<evidence type="ECO:0000256" key="7">
    <source>
        <dbReference type="ARBA" id="ARBA00022833"/>
    </source>
</evidence>
<feature type="compositionally biased region" description="Basic residues" evidence="10">
    <location>
        <begin position="246"/>
        <end position="255"/>
    </location>
</feature>
<dbReference type="PROSITE" id="PS51192">
    <property type="entry name" value="HELICASE_ATP_BIND_1"/>
    <property type="match status" value="1"/>
</dbReference>
<protein>
    <submittedName>
        <fullName evidence="14">SNF2 family N-terminal domain-containing protein</fullName>
    </submittedName>
</protein>
<comment type="similarity">
    <text evidence="1">Belongs to the SNF2/RAD54 helicase family.</text>
</comment>
<dbReference type="InterPro" id="IPR014001">
    <property type="entry name" value="Helicase_ATP-bd"/>
</dbReference>
<dbReference type="SMART" id="SM00184">
    <property type="entry name" value="RING"/>
    <property type="match status" value="1"/>
</dbReference>
<organism evidence="14 15">
    <name type="scientific">Mycena pura</name>
    <dbReference type="NCBI Taxonomy" id="153505"/>
    <lineage>
        <taxon>Eukaryota</taxon>
        <taxon>Fungi</taxon>
        <taxon>Dikarya</taxon>
        <taxon>Basidiomycota</taxon>
        <taxon>Agaricomycotina</taxon>
        <taxon>Agaricomycetes</taxon>
        <taxon>Agaricomycetidae</taxon>
        <taxon>Agaricales</taxon>
        <taxon>Marasmiineae</taxon>
        <taxon>Mycenaceae</taxon>
        <taxon>Mycena</taxon>
    </lineage>
</organism>
<dbReference type="InterPro" id="IPR018957">
    <property type="entry name" value="Znf_C3HC4_RING-type"/>
</dbReference>
<comment type="caution">
    <text evidence="14">The sequence shown here is derived from an EMBL/GenBank/DDBJ whole genome shotgun (WGS) entry which is preliminary data.</text>
</comment>
<evidence type="ECO:0000256" key="10">
    <source>
        <dbReference type="SAM" id="MobiDB-lite"/>
    </source>
</evidence>
<dbReference type="Pfam" id="PF00271">
    <property type="entry name" value="Helicase_C"/>
    <property type="match status" value="1"/>
</dbReference>
<keyword evidence="7" id="KW-0862">Zinc</keyword>
<dbReference type="GO" id="GO:0006289">
    <property type="term" value="P:nucleotide-excision repair"/>
    <property type="evidence" value="ECO:0007669"/>
    <property type="project" value="TreeGrafter"/>
</dbReference>
<evidence type="ECO:0000256" key="2">
    <source>
        <dbReference type="ARBA" id="ARBA00022723"/>
    </source>
</evidence>
<dbReference type="AlphaFoldDB" id="A0AAD6YL32"/>
<evidence type="ECO:0000313" key="14">
    <source>
        <dbReference type="EMBL" id="KAJ7222425.1"/>
    </source>
</evidence>
<dbReference type="SMART" id="SM00487">
    <property type="entry name" value="DEXDc"/>
    <property type="match status" value="1"/>
</dbReference>
<dbReference type="Gene3D" id="3.40.50.300">
    <property type="entry name" value="P-loop containing nucleotide triphosphate hydrolases"/>
    <property type="match status" value="1"/>
</dbReference>
<dbReference type="SUPFAM" id="SSF57850">
    <property type="entry name" value="RING/U-box"/>
    <property type="match status" value="1"/>
</dbReference>
<evidence type="ECO:0000259" key="12">
    <source>
        <dbReference type="PROSITE" id="PS51192"/>
    </source>
</evidence>
<feature type="domain" description="RING-type" evidence="11">
    <location>
        <begin position="704"/>
        <end position="746"/>
    </location>
</feature>
<feature type="region of interest" description="Disordered" evidence="10">
    <location>
        <begin position="238"/>
        <end position="257"/>
    </location>
</feature>
<dbReference type="GO" id="GO:0008094">
    <property type="term" value="F:ATP-dependent activity, acting on DNA"/>
    <property type="evidence" value="ECO:0007669"/>
    <property type="project" value="TreeGrafter"/>
</dbReference>
<keyword evidence="6" id="KW-0347">Helicase</keyword>
<dbReference type="InterPro" id="IPR049730">
    <property type="entry name" value="SNF2/RAD54-like_C"/>
</dbReference>
<sequence>MARLTRQSARGNAIQSPSTTTSSTANPSPVFSAVSSSAGNETPPTSEDELPVAVAAKRPSKGRANVKKNKSDSEDAEVAPTRRKLTKQVYVEVATRKKGKASETVLPASKTKGKGKAPARAPSENGSNLEYDEDVELEESDDSGSEFVGSSEEEPMPPNDDEDEYDDDVMLDAAIHLSLQSPNVASSSSSKLNSADPQAVLRARAAEARLAAAQRAEDDVVDDSAMMIDESDLSDWDAHVPQTKTKGGKGKKKATVRATPAVKAMTMRELREQRRQLRLKAKIAKRENHVEEVALSRKLGRKLTFAEKSTIALHKHHPELRDVWGDLAANIPIVVSSPAKQPANLKLTLLPFQRESLTWMKKQEAGIWNGGMLADEMGMGKTIQMIALFVSDGAKANLVVAPTVAIMQWKNEIAAHTDGLQVLVWHGQGRESDPSALKKYDVVLTTYAVMESCFRKQELGAKRKGYLVKEKSPLHTVLWNRIILDEAHNIKERSTNTAKAAFELKAKARWCLSGTPLQNRVGELYSLVRFLGGDPFSFYFCKRCDCKSLHWKFSDKRTCDDCGHSPMHHTCFWNNEILTPIQKHGMVGPGSTAFKKLKILLDRMMLRRTKLQRADDLGLPPRTVLVRRDYFGPEEKELYLSLFSDAKRQFNTYLNQGTILNNYSNIFSLLTRMRQMACHPDLVLRSKTNTATFVPDDPDEVVVCRLCSEVAEDAIQAKCRHIFDRECIKQYLNTAIEQQPDCPVCHLKLTIDLDAPALELEQNLPNARQGILGRLNLDAWRSSTKIEALVEELENLRMQDATTKSLVFSQFVSFLDLIAYRLQRAGFKVCRLEGTMSPQARDATIRHFMETVEVTVFLVSLKAGGVALNLTEASRVYLMDSWWNPAVEYQAMDRIHRLGQHRPVKAIKLVVQDSIESRIVELQEKKSAMVSATLSTDDAAMGRLTPGDVSLLGIILFTRTVG</sequence>
<evidence type="ECO:0000259" key="13">
    <source>
        <dbReference type="PROSITE" id="PS51194"/>
    </source>
</evidence>
<dbReference type="PANTHER" id="PTHR45626">
    <property type="entry name" value="TRANSCRIPTION TERMINATION FACTOR 2-RELATED"/>
    <property type="match status" value="1"/>
</dbReference>
<dbReference type="InterPro" id="IPR001650">
    <property type="entry name" value="Helicase_C-like"/>
</dbReference>
<dbReference type="InterPro" id="IPR013083">
    <property type="entry name" value="Znf_RING/FYVE/PHD"/>
</dbReference>
<dbReference type="InterPro" id="IPR050628">
    <property type="entry name" value="SNF2_RAD54_helicase_TF"/>
</dbReference>
<evidence type="ECO:0000256" key="5">
    <source>
        <dbReference type="ARBA" id="ARBA00022801"/>
    </source>
</evidence>
<dbReference type="GO" id="GO:0004386">
    <property type="term" value="F:helicase activity"/>
    <property type="evidence" value="ECO:0007669"/>
    <property type="project" value="UniProtKB-KW"/>
</dbReference>
<feature type="compositionally biased region" description="Low complexity" evidence="10">
    <location>
        <begin position="16"/>
        <end position="38"/>
    </location>
</feature>
<dbReference type="GO" id="GO:0008270">
    <property type="term" value="F:zinc ion binding"/>
    <property type="evidence" value="ECO:0007669"/>
    <property type="project" value="UniProtKB-KW"/>
</dbReference>
<dbReference type="SUPFAM" id="SSF52540">
    <property type="entry name" value="P-loop containing nucleoside triphosphate hydrolases"/>
    <property type="match status" value="2"/>
</dbReference>
<dbReference type="PANTHER" id="PTHR45626:SF12">
    <property type="entry name" value="DNA REPAIR PROTEIN RAD16"/>
    <property type="match status" value="1"/>
</dbReference>
<keyword evidence="15" id="KW-1185">Reference proteome</keyword>
<dbReference type="Proteomes" id="UP001219525">
    <property type="component" value="Unassembled WGS sequence"/>
</dbReference>
<evidence type="ECO:0000256" key="1">
    <source>
        <dbReference type="ARBA" id="ARBA00007025"/>
    </source>
</evidence>
<dbReference type="GO" id="GO:0016787">
    <property type="term" value="F:hydrolase activity"/>
    <property type="evidence" value="ECO:0007669"/>
    <property type="project" value="UniProtKB-KW"/>
</dbReference>
<dbReference type="PROSITE" id="PS50089">
    <property type="entry name" value="ZF_RING_2"/>
    <property type="match status" value="1"/>
</dbReference>
<dbReference type="SMART" id="SM00490">
    <property type="entry name" value="HELICc"/>
    <property type="match status" value="1"/>
</dbReference>
<dbReference type="CDD" id="cd18008">
    <property type="entry name" value="DEXDc_SHPRH-like"/>
    <property type="match status" value="1"/>
</dbReference>
<dbReference type="InterPro" id="IPR000330">
    <property type="entry name" value="SNF2_N"/>
</dbReference>
<feature type="compositionally biased region" description="Acidic residues" evidence="10">
    <location>
        <begin position="130"/>
        <end position="144"/>
    </location>
</feature>
<reference evidence="14" key="1">
    <citation type="submission" date="2023-03" db="EMBL/GenBank/DDBJ databases">
        <title>Massive genome expansion in bonnet fungi (Mycena s.s.) driven by repeated elements and novel gene families across ecological guilds.</title>
        <authorList>
            <consortium name="Lawrence Berkeley National Laboratory"/>
            <person name="Harder C.B."/>
            <person name="Miyauchi S."/>
            <person name="Viragh M."/>
            <person name="Kuo A."/>
            <person name="Thoen E."/>
            <person name="Andreopoulos B."/>
            <person name="Lu D."/>
            <person name="Skrede I."/>
            <person name="Drula E."/>
            <person name="Henrissat B."/>
            <person name="Morin E."/>
            <person name="Kohler A."/>
            <person name="Barry K."/>
            <person name="LaButti K."/>
            <person name="Morin E."/>
            <person name="Salamov A."/>
            <person name="Lipzen A."/>
            <person name="Mereny Z."/>
            <person name="Hegedus B."/>
            <person name="Baldrian P."/>
            <person name="Stursova M."/>
            <person name="Weitz H."/>
            <person name="Taylor A."/>
            <person name="Grigoriev I.V."/>
            <person name="Nagy L.G."/>
            <person name="Martin F."/>
            <person name="Kauserud H."/>
        </authorList>
    </citation>
    <scope>NUCLEOTIDE SEQUENCE</scope>
    <source>
        <strain evidence="14">9144</strain>
    </source>
</reference>
<gene>
    <name evidence="14" type="ORF">GGX14DRAFT_663748</name>
</gene>
<dbReference type="Gene3D" id="3.40.50.10810">
    <property type="entry name" value="Tandem AAA-ATPase domain"/>
    <property type="match status" value="1"/>
</dbReference>
<evidence type="ECO:0000313" key="15">
    <source>
        <dbReference type="Proteomes" id="UP001219525"/>
    </source>
</evidence>
<dbReference type="GO" id="GO:0005634">
    <property type="term" value="C:nucleus"/>
    <property type="evidence" value="ECO:0007669"/>
    <property type="project" value="TreeGrafter"/>
</dbReference>
<dbReference type="PROSITE" id="PS51194">
    <property type="entry name" value="HELICASE_CTER"/>
    <property type="match status" value="1"/>
</dbReference>
<proteinExistence type="inferred from homology"/>
<keyword evidence="5" id="KW-0378">Hydrolase</keyword>
<name>A0AAD6YL32_9AGAR</name>
<feature type="domain" description="Helicase ATP-binding" evidence="12">
    <location>
        <begin position="362"/>
        <end position="534"/>
    </location>
</feature>
<feature type="compositionally biased region" description="Polar residues" evidence="10">
    <location>
        <begin position="1"/>
        <end position="15"/>
    </location>
</feature>
<dbReference type="Pfam" id="PF00176">
    <property type="entry name" value="SNF2-rel_dom"/>
    <property type="match status" value="1"/>
</dbReference>
<evidence type="ECO:0000256" key="8">
    <source>
        <dbReference type="ARBA" id="ARBA00022840"/>
    </source>
</evidence>
<dbReference type="CDD" id="cd18793">
    <property type="entry name" value="SF2_C_SNF"/>
    <property type="match status" value="1"/>
</dbReference>
<dbReference type="InterPro" id="IPR027417">
    <property type="entry name" value="P-loop_NTPase"/>
</dbReference>
<keyword evidence="2" id="KW-0479">Metal-binding</keyword>
<dbReference type="InterPro" id="IPR038718">
    <property type="entry name" value="SNF2-like_sf"/>
</dbReference>
<dbReference type="Gene3D" id="3.30.40.10">
    <property type="entry name" value="Zinc/RING finger domain, C3HC4 (zinc finger)"/>
    <property type="match status" value="1"/>
</dbReference>
<keyword evidence="8" id="KW-0067">ATP-binding</keyword>
<keyword evidence="4 9" id="KW-0863">Zinc-finger</keyword>
<evidence type="ECO:0000259" key="11">
    <source>
        <dbReference type="PROSITE" id="PS50089"/>
    </source>
</evidence>
<accession>A0AAD6YL32</accession>
<feature type="compositionally biased region" description="Acidic residues" evidence="10">
    <location>
        <begin position="151"/>
        <end position="170"/>
    </location>
</feature>